<sequence>MYIGVGFLHFLRKQDMSSSVLLSEELRNVDYANPNSNVHTSCEYR</sequence>
<gene>
    <name evidence="1" type="ORF">J07HQW2_00114</name>
</gene>
<dbReference type="EMBL" id="KE356561">
    <property type="protein sequence ID" value="ERG93681.1"/>
    <property type="molecule type" value="Genomic_DNA"/>
</dbReference>
<dbReference type="AlphaFoldDB" id="U1PN55"/>
<proteinExistence type="predicted"/>
<evidence type="ECO:0000313" key="1">
    <source>
        <dbReference type="EMBL" id="ERG93681.1"/>
    </source>
</evidence>
<protein>
    <submittedName>
        <fullName evidence="1">Uncharacterized protein</fullName>
    </submittedName>
</protein>
<reference evidence="1 2" key="1">
    <citation type="journal article" date="2013" name="PLoS ONE">
        <title>Assembly-driven community genomics of a hypersaline microbial ecosystem.</title>
        <authorList>
            <person name="Podell S."/>
            <person name="Ugalde J.A."/>
            <person name="Narasingarao P."/>
            <person name="Banfield J.F."/>
            <person name="Heidelberg K.B."/>
            <person name="Allen E.E."/>
        </authorList>
    </citation>
    <scope>NUCLEOTIDE SEQUENCE [LARGE SCALE GENOMIC DNA]</scope>
    <source>
        <strain evidence="2">J07HQW2</strain>
    </source>
</reference>
<dbReference type="Proteomes" id="UP000030710">
    <property type="component" value="Unassembled WGS sequence"/>
</dbReference>
<name>U1PN55_9EURY</name>
<accession>U1PN55</accession>
<organism evidence="1 2">
    <name type="scientific">Haloquadratum walsbyi J07HQW2</name>
    <dbReference type="NCBI Taxonomy" id="1238425"/>
    <lineage>
        <taxon>Archaea</taxon>
        <taxon>Methanobacteriati</taxon>
        <taxon>Methanobacteriota</taxon>
        <taxon>Stenosarchaea group</taxon>
        <taxon>Halobacteria</taxon>
        <taxon>Halobacteriales</taxon>
        <taxon>Haloferacaceae</taxon>
        <taxon>Haloquadratum</taxon>
    </lineage>
</organism>
<dbReference type="HOGENOM" id="CLU_3194446_0_0_2"/>
<evidence type="ECO:0000313" key="2">
    <source>
        <dbReference type="Proteomes" id="UP000030710"/>
    </source>
</evidence>